<proteinExistence type="predicted"/>
<dbReference type="SUPFAM" id="SSF55073">
    <property type="entry name" value="Nucleotide cyclase"/>
    <property type="match status" value="1"/>
</dbReference>
<dbReference type="InterPro" id="IPR035919">
    <property type="entry name" value="EAL_sf"/>
</dbReference>
<dbReference type="PROSITE" id="PS50883">
    <property type="entry name" value="EAL"/>
    <property type="match status" value="1"/>
</dbReference>
<organism evidence="4 5">
    <name type="scientific">Hydrogenimonas cancrithermarum</name>
    <dbReference type="NCBI Taxonomy" id="2993563"/>
    <lineage>
        <taxon>Bacteria</taxon>
        <taxon>Pseudomonadati</taxon>
        <taxon>Campylobacterota</taxon>
        <taxon>Epsilonproteobacteria</taxon>
        <taxon>Campylobacterales</taxon>
        <taxon>Hydrogenimonadaceae</taxon>
        <taxon>Hydrogenimonas</taxon>
    </lineage>
</organism>
<dbReference type="InterPro" id="IPR052155">
    <property type="entry name" value="Biofilm_reg_signaling"/>
</dbReference>
<dbReference type="NCBIfam" id="TIGR00254">
    <property type="entry name" value="GGDEF"/>
    <property type="match status" value="1"/>
</dbReference>
<dbReference type="InterPro" id="IPR001633">
    <property type="entry name" value="EAL_dom"/>
</dbReference>
<feature type="domain" description="EAL" evidence="2">
    <location>
        <begin position="485"/>
        <end position="741"/>
    </location>
</feature>
<dbReference type="PROSITE" id="PS50112">
    <property type="entry name" value="PAS"/>
    <property type="match status" value="1"/>
</dbReference>
<keyword evidence="5" id="KW-1185">Reference proteome</keyword>
<evidence type="ECO:0000259" key="2">
    <source>
        <dbReference type="PROSITE" id="PS50883"/>
    </source>
</evidence>
<dbReference type="SMART" id="SM00091">
    <property type="entry name" value="PAS"/>
    <property type="match status" value="1"/>
</dbReference>
<dbReference type="Pfam" id="PF13426">
    <property type="entry name" value="PAS_9"/>
    <property type="match status" value="1"/>
</dbReference>
<dbReference type="SUPFAM" id="SSF55785">
    <property type="entry name" value="PYP-like sensor domain (PAS domain)"/>
    <property type="match status" value="1"/>
</dbReference>
<evidence type="ECO:0000259" key="1">
    <source>
        <dbReference type="PROSITE" id="PS50112"/>
    </source>
</evidence>
<reference evidence="4 5" key="1">
    <citation type="submission" date="2023-03" db="EMBL/GenBank/DDBJ databases">
        <title>Description of Hydrogenimonas sp. ISO32.</title>
        <authorList>
            <person name="Mino S."/>
            <person name="Fukazawa S."/>
            <person name="Sawabe T."/>
        </authorList>
    </citation>
    <scope>NUCLEOTIDE SEQUENCE [LARGE SCALE GENOMIC DNA]</scope>
    <source>
        <strain evidence="4 5">ISO32</strain>
    </source>
</reference>
<dbReference type="SMART" id="SM00052">
    <property type="entry name" value="EAL"/>
    <property type="match status" value="1"/>
</dbReference>
<dbReference type="Gene3D" id="3.30.450.20">
    <property type="entry name" value="PAS domain"/>
    <property type="match status" value="1"/>
</dbReference>
<dbReference type="CDD" id="cd00130">
    <property type="entry name" value="PAS"/>
    <property type="match status" value="1"/>
</dbReference>
<protein>
    <submittedName>
        <fullName evidence="4">Uncharacterized protein</fullName>
    </submittedName>
</protein>
<dbReference type="PROSITE" id="PS50887">
    <property type="entry name" value="GGDEF"/>
    <property type="match status" value="1"/>
</dbReference>
<dbReference type="SMART" id="SM00267">
    <property type="entry name" value="GGDEF"/>
    <property type="match status" value="1"/>
</dbReference>
<dbReference type="InterPro" id="IPR000160">
    <property type="entry name" value="GGDEF_dom"/>
</dbReference>
<name>A0ABN6WVQ8_9BACT</name>
<dbReference type="Pfam" id="PF00990">
    <property type="entry name" value="GGDEF"/>
    <property type="match status" value="1"/>
</dbReference>
<dbReference type="PANTHER" id="PTHR44757">
    <property type="entry name" value="DIGUANYLATE CYCLASE DGCP"/>
    <property type="match status" value="1"/>
</dbReference>
<gene>
    <name evidence="4" type="ORF">HCR_14180</name>
</gene>
<feature type="domain" description="PAS" evidence="1">
    <location>
        <begin position="15"/>
        <end position="86"/>
    </location>
</feature>
<feature type="domain" description="GGDEF" evidence="3">
    <location>
        <begin position="343"/>
        <end position="476"/>
    </location>
</feature>
<dbReference type="Gene3D" id="3.30.70.270">
    <property type="match status" value="1"/>
</dbReference>
<dbReference type="SUPFAM" id="SSF55781">
    <property type="entry name" value="GAF domain-like"/>
    <property type="match status" value="1"/>
</dbReference>
<dbReference type="NCBIfam" id="TIGR00229">
    <property type="entry name" value="sensory_box"/>
    <property type="match status" value="1"/>
</dbReference>
<dbReference type="InterPro" id="IPR035965">
    <property type="entry name" value="PAS-like_dom_sf"/>
</dbReference>
<dbReference type="PANTHER" id="PTHR44757:SF2">
    <property type="entry name" value="BIOFILM ARCHITECTURE MAINTENANCE PROTEIN MBAA"/>
    <property type="match status" value="1"/>
</dbReference>
<dbReference type="InterPro" id="IPR043128">
    <property type="entry name" value="Rev_trsase/Diguanyl_cyclase"/>
</dbReference>
<dbReference type="RefSeq" id="WP_286336078.1">
    <property type="nucleotide sequence ID" value="NZ_AP027370.1"/>
</dbReference>
<dbReference type="InterPro" id="IPR029787">
    <property type="entry name" value="Nucleotide_cyclase"/>
</dbReference>
<dbReference type="Pfam" id="PF00563">
    <property type="entry name" value="EAL"/>
    <property type="match status" value="1"/>
</dbReference>
<dbReference type="Pfam" id="PF13185">
    <property type="entry name" value="GAF_2"/>
    <property type="match status" value="1"/>
</dbReference>
<dbReference type="Gene3D" id="3.30.450.40">
    <property type="match status" value="1"/>
</dbReference>
<dbReference type="SUPFAM" id="SSF141868">
    <property type="entry name" value="EAL domain-like"/>
    <property type="match status" value="1"/>
</dbReference>
<dbReference type="InterPro" id="IPR029016">
    <property type="entry name" value="GAF-like_dom_sf"/>
</dbReference>
<evidence type="ECO:0000259" key="3">
    <source>
        <dbReference type="PROSITE" id="PS50887"/>
    </source>
</evidence>
<dbReference type="Proteomes" id="UP001321445">
    <property type="component" value="Chromosome"/>
</dbReference>
<evidence type="ECO:0000313" key="5">
    <source>
        <dbReference type="Proteomes" id="UP001321445"/>
    </source>
</evidence>
<dbReference type="InterPro" id="IPR003018">
    <property type="entry name" value="GAF"/>
</dbReference>
<dbReference type="CDD" id="cd01949">
    <property type="entry name" value="GGDEF"/>
    <property type="match status" value="1"/>
</dbReference>
<evidence type="ECO:0000313" key="4">
    <source>
        <dbReference type="EMBL" id="BDY13106.1"/>
    </source>
</evidence>
<dbReference type="InterPro" id="IPR000014">
    <property type="entry name" value="PAS"/>
</dbReference>
<dbReference type="CDD" id="cd01948">
    <property type="entry name" value="EAL"/>
    <property type="match status" value="1"/>
</dbReference>
<accession>A0ABN6WVQ8</accession>
<dbReference type="Gene3D" id="3.20.20.450">
    <property type="entry name" value="EAL domain"/>
    <property type="match status" value="1"/>
</dbReference>
<sequence>MPDPAGTEKERLAQLNQKYLKIIRAMHDALLIVRAKDFIIDEVNPRLEKITGYDAKELRGKELFTLHPPEFRKIVHKALRAISKEEEGLLPEIYLLTKNGEKIPVEVTFSKFVIGEELYILMLMRDIQERLSIQKKLYRLNRLYRVLISVNEQIVRSRTKNELYEAICRIIVEEGGFKFAWIGEIEDEERITPAAYHDVAFYYRNVEQNLLNFAKEDIASLVDDLKQKGHISLSEKRETGFLHQKLTVPIWHDKENVGIPLYHGKEIRAILKIYSDEFDAFTEEEIRLFKEIADDISYAITMLENKEKLEYISSFDLATQLPNRHFLKERIDLAIYSSHYTKEAFALILIDIDQFKLINNTFGYGFGDKVIQHVAKHLKLLVRPKDILARYDSDEFAILYFDVKNEHELLELIQRINDICADPLFIDGEELYVTLSLGISLFPKDAKSSDDLRTAAETALKNAKEQGGNTFLFYSKELNTTTQASIQNQNELTKAIHNGEFTLFYQPQIDLRTMRICGAEALIRWDHPQKGMMPPGSFLPHLEESSLIEKVGKWVINEVCRQILVWRNEKIDVDIPVAINISPKQIIRNEKFFHDLLKRVKRSGIDPKYLHVEITESLIMENLELAEAGISLLNRFGIKSAIDDFGTGYSSLYYLKKLPVHMLKIDRVFIKNIPESEEDCAIVNAIVSMGKSLGKATVAEGIETKQQLEFVKKSGCDIVQGFYFAKPMPAKEFERFYHHFNTGATPEANGFSADTPE</sequence>
<dbReference type="EMBL" id="AP027370">
    <property type="protein sequence ID" value="BDY13106.1"/>
    <property type="molecule type" value="Genomic_DNA"/>
</dbReference>